<dbReference type="PANTHER" id="PTHR10527">
    <property type="entry name" value="IMPORTIN BETA"/>
    <property type="match status" value="1"/>
</dbReference>
<dbReference type="Proteomes" id="UP001058974">
    <property type="component" value="Chromosome 7"/>
</dbReference>
<accession>A0A9D4VUA5</accession>
<dbReference type="InterPro" id="IPR040122">
    <property type="entry name" value="Importin_beta"/>
</dbReference>
<proteinExistence type="inferred from homology"/>
<dbReference type="InterPro" id="IPR016024">
    <property type="entry name" value="ARM-type_fold"/>
</dbReference>
<comment type="caution">
    <text evidence="9">The sequence shown here is derived from an EMBL/GenBank/DDBJ whole genome shotgun (WGS) entry which is preliminary data.</text>
</comment>
<dbReference type="PRINTS" id="PR00881">
    <property type="entry name" value="L7ARS6FAMILY"/>
</dbReference>
<keyword evidence="7" id="KW-0687">Ribonucleoprotein</keyword>
<gene>
    <name evidence="9" type="ORF">KIW84_075668</name>
</gene>
<evidence type="ECO:0000313" key="10">
    <source>
        <dbReference type="Proteomes" id="UP001058974"/>
    </source>
</evidence>
<evidence type="ECO:0000256" key="4">
    <source>
        <dbReference type="ARBA" id="ARBA00022490"/>
    </source>
</evidence>
<keyword evidence="3" id="KW-0813">Transport</keyword>
<dbReference type="EMBL" id="JAMSHJ010000007">
    <property type="protein sequence ID" value="KAI5390434.1"/>
    <property type="molecule type" value="Genomic_DNA"/>
</dbReference>
<dbReference type="Gene3D" id="3.40.50.300">
    <property type="entry name" value="P-loop containing nucleotide triphosphate hydrolases"/>
    <property type="match status" value="1"/>
</dbReference>
<dbReference type="Pfam" id="PF03810">
    <property type="entry name" value="IBN_N"/>
    <property type="match status" value="1"/>
</dbReference>
<feature type="domain" description="Importin N-terminal" evidence="8">
    <location>
        <begin position="336"/>
        <end position="408"/>
    </location>
</feature>
<dbReference type="InterPro" id="IPR029064">
    <property type="entry name" value="Ribosomal_eL30-like_sf"/>
</dbReference>
<evidence type="ECO:0000256" key="6">
    <source>
        <dbReference type="ARBA" id="ARBA00022927"/>
    </source>
</evidence>
<dbReference type="GO" id="GO:0005737">
    <property type="term" value="C:cytoplasm"/>
    <property type="evidence" value="ECO:0007669"/>
    <property type="project" value="UniProtKB-SubCell"/>
</dbReference>
<name>A0A9D4VUA5_PEA</name>
<dbReference type="Pfam" id="PF03764">
    <property type="entry name" value="EFG_IV"/>
    <property type="match status" value="1"/>
</dbReference>
<dbReference type="SUPFAM" id="SSF55315">
    <property type="entry name" value="L30e-like"/>
    <property type="match status" value="1"/>
</dbReference>
<dbReference type="InterPro" id="IPR027417">
    <property type="entry name" value="P-loop_NTPase"/>
</dbReference>
<dbReference type="Gene3D" id="1.25.10.10">
    <property type="entry name" value="Leucine-rich Repeat Variant"/>
    <property type="match status" value="1"/>
</dbReference>
<evidence type="ECO:0000256" key="5">
    <source>
        <dbReference type="ARBA" id="ARBA00022737"/>
    </source>
</evidence>
<evidence type="ECO:0000256" key="2">
    <source>
        <dbReference type="ARBA" id="ARBA00007337"/>
    </source>
</evidence>
<dbReference type="InterPro" id="IPR005517">
    <property type="entry name" value="Transl_elong_EFG/EF2_IV"/>
</dbReference>
<dbReference type="InterPro" id="IPR020568">
    <property type="entry name" value="Ribosomal_Su5_D2-typ_SF"/>
</dbReference>
<sequence>MLVGLLASVGNSKVIILDEPASGRDPYSMQLTWQLIKKIKKDRIILLTTHSMDEADELGDRIAIMADGSLKCCGSFLFLKHHYGVGYALTLGNPSSYKFPNSEKAYADAVKAAGPTLGLALLSTSEYLMASFNESYQSRFGAIAMNGQNTDGSLGYTILHNFSCQHAAPTFINLMNSAILRLATHDMNATIQTRNHPLPKPEATRKPAFSQQKQKSTAANYPALPFIHTPVSSGKGAGNKAQLVVIAHDVDPIELVVWLPALCRKMEFPYCIVKGKARLGTVVHKKTAAVLCLTTVKNEDKTEFSRVLEAIKANFSDKYEEYRKKWGGGIIGSKSQEQNLPGFLVSLSGELANEEKPVDSRKLAGLILKNALDAKDENRKRELVQRWLSLETAAKAQVKACLLQTLSSLVLDARSTATQVVAKIAGIELPHKQWPELIGSLLSNIHQVPAHAKQATLETLGYLCEEVSHEVVEQDQVNKILTAVVQGVNSSEKNNDVRLAATRALYNALGTKLEFESMRVGQAVPSNFVLAIEKAANSCALIGHPVENLRVVLTDGAAHVVDSSKFAFKMAFVYAFRQCYTASRPVILEPVIKPGQVLFQRLTQC</sequence>
<dbReference type="GO" id="GO:0031267">
    <property type="term" value="F:small GTPase binding"/>
    <property type="evidence" value="ECO:0007669"/>
    <property type="project" value="InterPro"/>
</dbReference>
<keyword evidence="6" id="KW-0653">Protein transport</keyword>
<dbReference type="Pfam" id="PF01248">
    <property type="entry name" value="Ribosomal_L7Ae"/>
    <property type="match status" value="1"/>
</dbReference>
<dbReference type="SUPFAM" id="SSF48371">
    <property type="entry name" value="ARM repeat"/>
    <property type="match status" value="1"/>
</dbReference>
<dbReference type="SUPFAM" id="SSF52540">
    <property type="entry name" value="P-loop containing nucleoside triphosphate hydrolases"/>
    <property type="match status" value="1"/>
</dbReference>
<dbReference type="SUPFAM" id="SSF54211">
    <property type="entry name" value="Ribosomal protein S5 domain 2-like"/>
    <property type="match status" value="1"/>
</dbReference>
<comment type="similarity">
    <text evidence="2">Belongs to the eukaryotic ribosomal protein eL8 family.</text>
</comment>
<dbReference type="InterPro" id="IPR011989">
    <property type="entry name" value="ARM-like"/>
</dbReference>
<dbReference type="Gene3D" id="3.30.1330.30">
    <property type="match status" value="1"/>
</dbReference>
<evidence type="ECO:0000256" key="1">
    <source>
        <dbReference type="ARBA" id="ARBA00004496"/>
    </source>
</evidence>
<dbReference type="PROSITE" id="PS50166">
    <property type="entry name" value="IMPORTIN_B_NT"/>
    <property type="match status" value="1"/>
</dbReference>
<comment type="subcellular location">
    <subcellularLocation>
        <location evidence="1">Cytoplasm</location>
    </subcellularLocation>
</comment>
<dbReference type="InterPro" id="IPR004038">
    <property type="entry name" value="Ribosomal_eL8/eL30/eS12/Gad45"/>
</dbReference>
<keyword evidence="4" id="KW-0963">Cytoplasm</keyword>
<dbReference type="InterPro" id="IPR001494">
    <property type="entry name" value="Importin-beta_N"/>
</dbReference>
<keyword evidence="10" id="KW-1185">Reference proteome</keyword>
<organism evidence="9 10">
    <name type="scientific">Pisum sativum</name>
    <name type="common">Garden pea</name>
    <name type="synonym">Lathyrus oleraceus</name>
    <dbReference type="NCBI Taxonomy" id="3888"/>
    <lineage>
        <taxon>Eukaryota</taxon>
        <taxon>Viridiplantae</taxon>
        <taxon>Streptophyta</taxon>
        <taxon>Embryophyta</taxon>
        <taxon>Tracheophyta</taxon>
        <taxon>Spermatophyta</taxon>
        <taxon>Magnoliopsida</taxon>
        <taxon>eudicotyledons</taxon>
        <taxon>Gunneridae</taxon>
        <taxon>Pentapetalae</taxon>
        <taxon>rosids</taxon>
        <taxon>fabids</taxon>
        <taxon>Fabales</taxon>
        <taxon>Fabaceae</taxon>
        <taxon>Papilionoideae</taxon>
        <taxon>50 kb inversion clade</taxon>
        <taxon>NPAAA clade</taxon>
        <taxon>Hologalegina</taxon>
        <taxon>IRL clade</taxon>
        <taxon>Fabeae</taxon>
        <taxon>Lathyrus</taxon>
    </lineage>
</organism>
<evidence type="ECO:0000313" key="9">
    <source>
        <dbReference type="EMBL" id="KAI5390434.1"/>
    </source>
</evidence>
<dbReference type="InterPro" id="IPR018492">
    <property type="entry name" value="Ribosomal_eL8/Nhp2"/>
</dbReference>
<dbReference type="InterPro" id="IPR001921">
    <property type="entry name" value="Ribosomal_eL8_euk"/>
</dbReference>
<dbReference type="GO" id="GO:0006606">
    <property type="term" value="P:protein import into nucleus"/>
    <property type="evidence" value="ECO:0007669"/>
    <property type="project" value="InterPro"/>
</dbReference>
<dbReference type="PRINTS" id="PR00882">
    <property type="entry name" value="RIBOSOMALL7A"/>
</dbReference>
<dbReference type="Gramene" id="Psat07G0566800-T1">
    <property type="protein sequence ID" value="KAI5390434.1"/>
    <property type="gene ID" value="KIW84_075668"/>
</dbReference>
<dbReference type="GO" id="GO:0005525">
    <property type="term" value="F:GTP binding"/>
    <property type="evidence" value="ECO:0007669"/>
    <property type="project" value="InterPro"/>
</dbReference>
<evidence type="ECO:0000259" key="8">
    <source>
        <dbReference type="PROSITE" id="PS50166"/>
    </source>
</evidence>
<evidence type="ECO:0000256" key="3">
    <source>
        <dbReference type="ARBA" id="ARBA00022448"/>
    </source>
</evidence>
<dbReference type="AlphaFoldDB" id="A0A9D4VUA5"/>
<dbReference type="GO" id="GO:1990904">
    <property type="term" value="C:ribonucleoprotein complex"/>
    <property type="evidence" value="ECO:0007669"/>
    <property type="project" value="UniProtKB-KW"/>
</dbReference>
<dbReference type="SMART" id="SM00889">
    <property type="entry name" value="EFG_IV"/>
    <property type="match status" value="1"/>
</dbReference>
<keyword evidence="5" id="KW-0677">Repeat</keyword>
<protein>
    <submittedName>
        <fullName evidence="9">Importin subunit beta-1</fullName>
    </submittedName>
</protein>
<reference evidence="9 10" key="1">
    <citation type="journal article" date="2022" name="Nat. Genet.">
        <title>Improved pea reference genome and pan-genome highlight genomic features and evolutionary characteristics.</title>
        <authorList>
            <person name="Yang T."/>
            <person name="Liu R."/>
            <person name="Luo Y."/>
            <person name="Hu S."/>
            <person name="Wang D."/>
            <person name="Wang C."/>
            <person name="Pandey M.K."/>
            <person name="Ge S."/>
            <person name="Xu Q."/>
            <person name="Li N."/>
            <person name="Li G."/>
            <person name="Huang Y."/>
            <person name="Saxena R.K."/>
            <person name="Ji Y."/>
            <person name="Li M."/>
            <person name="Yan X."/>
            <person name="He Y."/>
            <person name="Liu Y."/>
            <person name="Wang X."/>
            <person name="Xiang C."/>
            <person name="Varshney R.K."/>
            <person name="Ding H."/>
            <person name="Gao S."/>
            <person name="Zong X."/>
        </authorList>
    </citation>
    <scope>NUCLEOTIDE SEQUENCE [LARGE SCALE GENOMIC DNA]</scope>
    <source>
        <strain evidence="9 10">cv. Zhongwan 6</strain>
    </source>
</reference>
<evidence type="ECO:0000256" key="7">
    <source>
        <dbReference type="ARBA" id="ARBA00023274"/>
    </source>
</evidence>